<dbReference type="Proteomes" id="UP000470384">
    <property type="component" value="Unassembled WGS sequence"/>
</dbReference>
<evidence type="ECO:0000256" key="5">
    <source>
        <dbReference type="ARBA" id="ARBA00022842"/>
    </source>
</evidence>
<evidence type="ECO:0000256" key="2">
    <source>
        <dbReference type="ARBA" id="ARBA00001946"/>
    </source>
</evidence>
<keyword evidence="6" id="KW-0464">Manganese</keyword>
<name>A0A845QDU2_9HYPH</name>
<evidence type="ECO:0000259" key="7">
    <source>
        <dbReference type="PROSITE" id="PS51462"/>
    </source>
</evidence>
<dbReference type="InterPro" id="IPR039121">
    <property type="entry name" value="NUDT19"/>
</dbReference>
<comment type="cofactor">
    <cofactor evidence="1">
        <name>Mn(2+)</name>
        <dbReference type="ChEBI" id="CHEBI:29035"/>
    </cofactor>
</comment>
<feature type="domain" description="Nudix hydrolase" evidence="7">
    <location>
        <begin position="11"/>
        <end position="208"/>
    </location>
</feature>
<evidence type="ECO:0000256" key="4">
    <source>
        <dbReference type="ARBA" id="ARBA00022801"/>
    </source>
</evidence>
<evidence type="ECO:0000313" key="9">
    <source>
        <dbReference type="Proteomes" id="UP000470384"/>
    </source>
</evidence>
<evidence type="ECO:0000256" key="3">
    <source>
        <dbReference type="ARBA" id="ARBA00022723"/>
    </source>
</evidence>
<evidence type="ECO:0000256" key="1">
    <source>
        <dbReference type="ARBA" id="ARBA00001936"/>
    </source>
</evidence>
<dbReference type="EMBL" id="WXYQ01000012">
    <property type="protein sequence ID" value="NBG96835.1"/>
    <property type="molecule type" value="Genomic_DNA"/>
</dbReference>
<dbReference type="SUPFAM" id="SSF55811">
    <property type="entry name" value="Nudix"/>
    <property type="match status" value="1"/>
</dbReference>
<keyword evidence="5" id="KW-0460">Magnesium</keyword>
<dbReference type="Gene3D" id="3.90.79.10">
    <property type="entry name" value="Nucleoside Triphosphate Pyrophosphohydrolase"/>
    <property type="match status" value="1"/>
</dbReference>
<dbReference type="PANTHER" id="PTHR12318:SF0">
    <property type="entry name" value="ACYL-COENZYME A DIPHOSPHATASE NUDT19"/>
    <property type="match status" value="1"/>
</dbReference>
<keyword evidence="3" id="KW-0479">Metal-binding</keyword>
<evidence type="ECO:0000256" key="6">
    <source>
        <dbReference type="ARBA" id="ARBA00023211"/>
    </source>
</evidence>
<dbReference type="CDD" id="cd18870">
    <property type="entry name" value="NUDIX_AcylCoAdiphos_Nudt19"/>
    <property type="match status" value="1"/>
</dbReference>
<accession>A0A845QDU2</accession>
<sequence>MTDDARTTDKPLIPAATILMLRDGPSGLEVFMVVRHHQIDFASGALVFPGGKLAIGDTAPEVRGLCDGANDLDDTLLALRVAAVREAFEESGVLLARDESGGLIDGERLSALEGDRPKLDKGELAIGDFLTREKLRIACDLLQPYSHWITPKMMPKRFDTHFYLAVAPADHVAMHDGSEGVDSVWINPSDALEEAKAGKRTIIFPTRMNLEMLAQSKTVADAMEAALTRPIVTVEPQVEDRDGEMMLTIPAEAGYSLTAISMKDMN</sequence>
<dbReference type="GO" id="GO:0016818">
    <property type="term" value="F:hydrolase activity, acting on acid anhydrides, in phosphorus-containing anhydrides"/>
    <property type="evidence" value="ECO:0007669"/>
    <property type="project" value="InterPro"/>
</dbReference>
<dbReference type="InterPro" id="IPR000086">
    <property type="entry name" value="NUDIX_hydrolase_dom"/>
</dbReference>
<comment type="caution">
    <text evidence="8">The sequence shown here is derived from an EMBL/GenBank/DDBJ whole genome shotgun (WGS) entry which is preliminary data.</text>
</comment>
<dbReference type="OrthoDB" id="7183442at2"/>
<organism evidence="8 9">
    <name type="scientific">Pyruvatibacter mobilis</name>
    <dbReference type="NCBI Taxonomy" id="1712261"/>
    <lineage>
        <taxon>Bacteria</taxon>
        <taxon>Pseudomonadati</taxon>
        <taxon>Pseudomonadota</taxon>
        <taxon>Alphaproteobacteria</taxon>
        <taxon>Hyphomicrobiales</taxon>
        <taxon>Parvibaculaceae</taxon>
        <taxon>Pyruvatibacter</taxon>
    </lineage>
</organism>
<reference evidence="8 9" key="1">
    <citation type="journal article" date="2016" name="Int. J. Syst. Evol. Microbiol.">
        <title>Pyruvatibacter mobilis gen. nov., sp. nov., a marine bacterium from the culture broth of Picochlorum sp. 122.</title>
        <authorList>
            <person name="Wang G."/>
            <person name="Tang M."/>
            <person name="Wu H."/>
            <person name="Dai S."/>
            <person name="Li T."/>
            <person name="Chen C."/>
            <person name="He H."/>
            <person name="Fan J."/>
            <person name="Xiang W."/>
            <person name="Li X."/>
        </authorList>
    </citation>
    <scope>NUCLEOTIDE SEQUENCE [LARGE SCALE GENOMIC DNA]</scope>
    <source>
        <strain evidence="8 9">GYP-11</strain>
    </source>
</reference>
<dbReference type="PANTHER" id="PTHR12318">
    <property type="entry name" value="TESTOSTERONE-REGULATED PROTEIN RP2"/>
    <property type="match status" value="1"/>
</dbReference>
<keyword evidence="4 8" id="KW-0378">Hydrolase</keyword>
<proteinExistence type="predicted"/>
<gene>
    <name evidence="8" type="ORF">GTQ45_13940</name>
</gene>
<evidence type="ECO:0000313" key="8">
    <source>
        <dbReference type="EMBL" id="NBG96835.1"/>
    </source>
</evidence>
<dbReference type="AlphaFoldDB" id="A0A845QDU2"/>
<dbReference type="GeneID" id="300654321"/>
<dbReference type="GO" id="GO:0046872">
    <property type="term" value="F:metal ion binding"/>
    <property type="evidence" value="ECO:0007669"/>
    <property type="project" value="UniProtKB-KW"/>
</dbReference>
<dbReference type="PROSITE" id="PS51462">
    <property type="entry name" value="NUDIX"/>
    <property type="match status" value="1"/>
</dbReference>
<dbReference type="RefSeq" id="WP_160588848.1">
    <property type="nucleotide sequence ID" value="NZ_BMHN01000001.1"/>
</dbReference>
<dbReference type="InterPro" id="IPR015797">
    <property type="entry name" value="NUDIX_hydrolase-like_dom_sf"/>
</dbReference>
<comment type="cofactor">
    <cofactor evidence="2">
        <name>Mg(2+)</name>
        <dbReference type="ChEBI" id="CHEBI:18420"/>
    </cofactor>
</comment>
<keyword evidence="9" id="KW-1185">Reference proteome</keyword>
<protein>
    <submittedName>
        <fullName evidence="8">NUDIX hydrolase</fullName>
    </submittedName>
</protein>